<feature type="compositionally biased region" description="Basic and acidic residues" evidence="1">
    <location>
        <begin position="489"/>
        <end position="536"/>
    </location>
</feature>
<dbReference type="RefSeq" id="XP_003061818.1">
    <property type="nucleotide sequence ID" value="XM_003061772.1"/>
</dbReference>
<dbReference type="Pfam" id="PF03109">
    <property type="entry name" value="ABC1"/>
    <property type="match status" value="1"/>
</dbReference>
<dbReference type="OrthoDB" id="427480at2759"/>
<dbReference type="OMA" id="FDTRMDI"/>
<dbReference type="InterPro" id="IPR004147">
    <property type="entry name" value="ABC1_dom"/>
</dbReference>
<dbReference type="AlphaFoldDB" id="C1N1H2"/>
<name>C1N1H2_MICPC</name>
<evidence type="ECO:0000313" key="4">
    <source>
        <dbReference type="Proteomes" id="UP000001876"/>
    </source>
</evidence>
<dbReference type="GeneID" id="9687257"/>
<evidence type="ECO:0000313" key="3">
    <source>
        <dbReference type="EMBL" id="EEH54448.1"/>
    </source>
</evidence>
<dbReference type="InterPro" id="IPR011009">
    <property type="entry name" value="Kinase-like_dom_sf"/>
</dbReference>
<protein>
    <submittedName>
        <fullName evidence="3">Predicted protein</fullName>
    </submittedName>
</protein>
<dbReference type="SUPFAM" id="SSF56112">
    <property type="entry name" value="Protein kinase-like (PK-like)"/>
    <property type="match status" value="1"/>
</dbReference>
<proteinExistence type="predicted"/>
<feature type="compositionally biased region" description="Basic residues" evidence="1">
    <location>
        <begin position="471"/>
        <end position="488"/>
    </location>
</feature>
<gene>
    <name evidence="3" type="ORF">MICPUCDRAFT_20393</name>
</gene>
<evidence type="ECO:0000259" key="2">
    <source>
        <dbReference type="Pfam" id="PF03109"/>
    </source>
</evidence>
<dbReference type="InterPro" id="IPR051130">
    <property type="entry name" value="Mito_struct-func_regulator"/>
</dbReference>
<feature type="domain" description="ABC1 atypical kinase-like" evidence="2">
    <location>
        <begin position="111"/>
        <end position="338"/>
    </location>
</feature>
<dbReference type="eggNOG" id="KOG1235">
    <property type="taxonomic scope" value="Eukaryota"/>
</dbReference>
<dbReference type="CDD" id="cd05121">
    <property type="entry name" value="ABC1_ADCK3-like"/>
    <property type="match status" value="1"/>
</dbReference>
<evidence type="ECO:0000256" key="1">
    <source>
        <dbReference type="SAM" id="MobiDB-lite"/>
    </source>
</evidence>
<keyword evidence="4" id="KW-1185">Reference proteome</keyword>
<dbReference type="PANTHER" id="PTHR43173:SF12">
    <property type="entry name" value="PROTEIN KINASE SUPERFAMILY PROTEIN"/>
    <property type="match status" value="1"/>
</dbReference>
<dbReference type="Proteomes" id="UP000001876">
    <property type="component" value="Unassembled WGS sequence"/>
</dbReference>
<organism evidence="4">
    <name type="scientific">Micromonas pusilla (strain CCMP1545)</name>
    <name type="common">Picoplanktonic green alga</name>
    <dbReference type="NCBI Taxonomy" id="564608"/>
    <lineage>
        <taxon>Eukaryota</taxon>
        <taxon>Viridiplantae</taxon>
        <taxon>Chlorophyta</taxon>
        <taxon>Mamiellophyceae</taxon>
        <taxon>Mamiellales</taxon>
        <taxon>Mamiellaceae</taxon>
        <taxon>Micromonas</taxon>
    </lineage>
</organism>
<dbReference type="STRING" id="564608.C1N1H2"/>
<feature type="region of interest" description="Disordered" evidence="1">
    <location>
        <begin position="462"/>
        <end position="546"/>
    </location>
</feature>
<reference evidence="3 4" key="1">
    <citation type="journal article" date="2009" name="Science">
        <title>Green evolution and dynamic adaptations revealed by genomes of the marine picoeukaryotes Micromonas.</title>
        <authorList>
            <person name="Worden A.Z."/>
            <person name="Lee J.H."/>
            <person name="Mock T."/>
            <person name="Rouze P."/>
            <person name="Simmons M.P."/>
            <person name="Aerts A.L."/>
            <person name="Allen A.E."/>
            <person name="Cuvelier M.L."/>
            <person name="Derelle E."/>
            <person name="Everett M.V."/>
            <person name="Foulon E."/>
            <person name="Grimwood J."/>
            <person name="Gundlach H."/>
            <person name="Henrissat B."/>
            <person name="Napoli C."/>
            <person name="McDonald S.M."/>
            <person name="Parker M.S."/>
            <person name="Rombauts S."/>
            <person name="Salamov A."/>
            <person name="Von Dassow P."/>
            <person name="Badger J.H."/>
            <person name="Coutinho P.M."/>
            <person name="Demir E."/>
            <person name="Dubchak I."/>
            <person name="Gentemann C."/>
            <person name="Eikrem W."/>
            <person name="Gready J.E."/>
            <person name="John U."/>
            <person name="Lanier W."/>
            <person name="Lindquist E.A."/>
            <person name="Lucas S."/>
            <person name="Mayer K.F."/>
            <person name="Moreau H."/>
            <person name="Not F."/>
            <person name="Otillar R."/>
            <person name="Panaud O."/>
            <person name="Pangilinan J."/>
            <person name="Paulsen I."/>
            <person name="Piegu B."/>
            <person name="Poliakov A."/>
            <person name="Robbens S."/>
            <person name="Schmutz J."/>
            <person name="Toulza E."/>
            <person name="Wyss T."/>
            <person name="Zelensky A."/>
            <person name="Zhou K."/>
            <person name="Armbrust E.V."/>
            <person name="Bhattacharya D."/>
            <person name="Goodenough U.W."/>
            <person name="Van de Peer Y."/>
            <person name="Grigoriev I.V."/>
        </authorList>
    </citation>
    <scope>NUCLEOTIDE SEQUENCE [LARGE SCALE GENOMIC DNA]</scope>
    <source>
        <strain evidence="3 4">CCMP1545</strain>
    </source>
</reference>
<dbReference type="PANTHER" id="PTHR43173">
    <property type="entry name" value="ABC1 FAMILY PROTEIN"/>
    <property type="match status" value="1"/>
</dbReference>
<dbReference type="EMBL" id="GG663744">
    <property type="protein sequence ID" value="EEH54448.1"/>
    <property type="molecule type" value="Genomic_DNA"/>
</dbReference>
<dbReference type="KEGG" id="mpp:MICPUCDRAFT_20393"/>
<sequence length="546" mass="60548">MLAPLVVVRVAPSVLSVAAPGVLRTLRFYGHLFPVIAGYLKCLLIDSKRLAATGASEDEIQDAWDAKHAWGASRVADMIHDLGGFYLKVGQVFATKSDLLPPQYVSALKGVFDECPPVPFAEIAKIVEEDLGSSVTSTFFTFQQKPIASATIAQVHAATLRRRTKVAVKVQNPGSEALMTMDMANMLFVSNAMDRMKIHLPFDHTSILREYRNQVPLEFDFERERDMLTRIGGAVTRAVPDVRCPAAFEAMSSKRVLTMSFVEGESLADVIQPAAAAMKTSPSGAAVDASRVLTKLVETFGVQIFEIGTFHSDPHPGNLLLSPDGKTLSLIDFGQCKARSYYLHWSPYDRLTLALACGARDDALAHAETLGLRLTNASPDFALTVLYILFDTRMDIEEAHVSPLDADLPAEMRAVNIRTIPEEVFMMIRVVALIRGMLISCDVDVHARDIWKPYAIQALQRAGETVPDGVRRRRRRATRRRLPQRRQHQSREEERLEGPANDARKVSGRRRGDAILRGGHEGEPREGGGGKRERQVHAGYQRKMRE</sequence>
<accession>C1N1H2</accession>